<keyword evidence="5" id="KW-0862">Zinc</keyword>
<feature type="site" description="Interaction with DNA" evidence="10">
    <location>
        <position position="308"/>
    </location>
</feature>
<evidence type="ECO:0000256" key="6">
    <source>
        <dbReference type="ARBA" id="ARBA00022842"/>
    </source>
</evidence>
<feature type="region of interest" description="Disordered" evidence="11">
    <location>
        <begin position="703"/>
        <end position="745"/>
    </location>
</feature>
<dbReference type="Pfam" id="PF13368">
    <property type="entry name" value="Toprim_C_rpt"/>
    <property type="match status" value="3"/>
</dbReference>
<dbReference type="SMART" id="SM00437">
    <property type="entry name" value="TOP1Ac"/>
    <property type="match status" value="1"/>
</dbReference>
<dbReference type="GO" id="GO:0003917">
    <property type="term" value="F:DNA topoisomerase type I (single strand cut, ATP-independent) activity"/>
    <property type="evidence" value="ECO:0007669"/>
    <property type="project" value="UniProtKB-UniRule"/>
</dbReference>
<evidence type="ECO:0000256" key="2">
    <source>
        <dbReference type="ARBA" id="ARBA00009446"/>
    </source>
</evidence>
<dbReference type="NCBIfam" id="TIGR01051">
    <property type="entry name" value="topA_bact"/>
    <property type="match status" value="1"/>
</dbReference>
<feature type="region of interest" description="Disordered" evidence="11">
    <location>
        <begin position="434"/>
        <end position="460"/>
    </location>
</feature>
<dbReference type="CDD" id="cd00186">
    <property type="entry name" value="TOP1Ac"/>
    <property type="match status" value="1"/>
</dbReference>
<dbReference type="PANTHER" id="PTHR42785">
    <property type="entry name" value="DNA TOPOISOMERASE, TYPE IA, CORE"/>
    <property type="match status" value="1"/>
</dbReference>
<feature type="site" description="Interaction with DNA" evidence="10">
    <location>
        <position position="508"/>
    </location>
</feature>
<evidence type="ECO:0000256" key="11">
    <source>
        <dbReference type="SAM" id="MobiDB-lite"/>
    </source>
</evidence>
<dbReference type="Pfam" id="PF01396">
    <property type="entry name" value="Zn_ribbon_Top1"/>
    <property type="match status" value="1"/>
</dbReference>
<dbReference type="SMART" id="SM00436">
    <property type="entry name" value="TOP1Bc"/>
    <property type="match status" value="1"/>
</dbReference>
<feature type="site" description="Interaction with DNA" evidence="10">
    <location>
        <position position="34"/>
    </location>
</feature>
<comment type="caution">
    <text evidence="10">Lacks conserved residue(s) required for the propagation of feature annotation.</text>
</comment>
<feature type="region of interest" description="Disordered" evidence="11">
    <location>
        <begin position="819"/>
        <end position="841"/>
    </location>
</feature>
<keyword evidence="4" id="KW-0863">Zinc-finger</keyword>
<keyword evidence="3" id="KW-0479">Metal-binding</keyword>
<dbReference type="PRINTS" id="PR00417">
    <property type="entry name" value="PRTPISMRASEI"/>
</dbReference>
<evidence type="ECO:0000256" key="4">
    <source>
        <dbReference type="ARBA" id="ARBA00022771"/>
    </source>
</evidence>
<dbReference type="InterPro" id="IPR013498">
    <property type="entry name" value="Topo_IA_Znf"/>
</dbReference>
<feature type="site" description="Interaction with DNA" evidence="10">
    <location>
        <position position="148"/>
    </location>
</feature>
<dbReference type="RefSeq" id="WP_037452940.1">
    <property type="nucleotide sequence ID" value="NZ_AVFL01000009.1"/>
</dbReference>
<feature type="region of interest" description="Interaction with DNA" evidence="10">
    <location>
        <begin position="168"/>
        <end position="173"/>
    </location>
</feature>
<dbReference type="InterPro" id="IPR003601">
    <property type="entry name" value="Topo_IA_2"/>
</dbReference>
<keyword evidence="8 10" id="KW-0238">DNA-binding</keyword>
<dbReference type="GO" id="GO:0006265">
    <property type="term" value="P:DNA topological change"/>
    <property type="evidence" value="ECO:0007669"/>
    <property type="project" value="UniProtKB-UniRule"/>
</dbReference>
<feature type="region of interest" description="Disordered" evidence="11">
    <location>
        <begin position="913"/>
        <end position="958"/>
    </location>
</feature>
<dbReference type="SUPFAM" id="SSF56712">
    <property type="entry name" value="Prokaryotic type I DNA topoisomerase"/>
    <property type="match status" value="1"/>
</dbReference>
<feature type="domain" description="Toprim" evidence="12">
    <location>
        <begin position="4"/>
        <end position="118"/>
    </location>
</feature>
<dbReference type="InterPro" id="IPR013497">
    <property type="entry name" value="Topo_IA_cen"/>
</dbReference>
<dbReference type="InterPro" id="IPR023405">
    <property type="entry name" value="Topo_IA_core_domain"/>
</dbReference>
<accession>W9H5V3</accession>
<comment type="function">
    <text evidence="10">Releases the supercoiling and torsional tension of DNA, which is introduced during the DNA replication and transcription, by transiently cleaving and rejoining one strand of the DNA duplex. Introduces a single-strand break via transesterification at a target site in duplex DNA. The scissile phosphodiester is attacked by the catalytic tyrosine of the enzyme, resulting in the formation of a DNA-(5'-phosphotyrosyl)-enzyme intermediate and the expulsion of a 3'-OH DNA strand. The free DNA strand then undergoes passage around the unbroken strand, thus removing DNA supercoils. Finally, in the religation step, the DNA 3'-OH attacks the covalent intermediate to expel the active-site tyrosine and restore the DNA phosphodiester backbone.</text>
</comment>
<dbReference type="InterPro" id="IPR025589">
    <property type="entry name" value="Toprim_C_rpt"/>
</dbReference>
<evidence type="ECO:0000256" key="9">
    <source>
        <dbReference type="ARBA" id="ARBA00023235"/>
    </source>
</evidence>
<comment type="similarity">
    <text evidence="2 10">Belongs to the type IA topoisomerase family.</text>
</comment>
<protein>
    <recommendedName>
        <fullName evidence="10">DNA topoisomerase 1</fullName>
        <ecNumber evidence="10">5.6.2.1</ecNumber>
    </recommendedName>
    <alternativeName>
        <fullName evidence="10">DNA topoisomerase I</fullName>
    </alternativeName>
</protein>
<dbReference type="InterPro" id="IPR006171">
    <property type="entry name" value="TOPRIM_dom"/>
</dbReference>
<dbReference type="InterPro" id="IPR013825">
    <property type="entry name" value="Topo_IA_cen_sub2"/>
</dbReference>
<dbReference type="CDD" id="cd03363">
    <property type="entry name" value="TOPRIM_TopoIA_TopoI"/>
    <property type="match status" value="1"/>
</dbReference>
<proteinExistence type="inferred from homology"/>
<dbReference type="InterPro" id="IPR013826">
    <property type="entry name" value="Topo_IA_cen_sub3"/>
</dbReference>
<evidence type="ECO:0000256" key="5">
    <source>
        <dbReference type="ARBA" id="ARBA00022833"/>
    </source>
</evidence>
<dbReference type="InterPro" id="IPR034149">
    <property type="entry name" value="TOPRIM_TopoI"/>
</dbReference>
<evidence type="ECO:0000259" key="12">
    <source>
        <dbReference type="PROSITE" id="PS50880"/>
    </source>
</evidence>
<dbReference type="Pfam" id="PF01751">
    <property type="entry name" value="Toprim"/>
    <property type="match status" value="1"/>
</dbReference>
<dbReference type="HAMAP" id="MF_00952">
    <property type="entry name" value="Topoisom_1_prok"/>
    <property type="match status" value="1"/>
</dbReference>
<comment type="caution">
    <text evidence="14">The sequence shown here is derived from an EMBL/GenBank/DDBJ whole genome shotgun (WGS) entry which is preliminary data.</text>
</comment>
<dbReference type="SUPFAM" id="SSF57783">
    <property type="entry name" value="Zinc beta-ribbon"/>
    <property type="match status" value="1"/>
</dbReference>
<dbReference type="Pfam" id="PF01131">
    <property type="entry name" value="Topoisom_bac"/>
    <property type="match status" value="1"/>
</dbReference>
<dbReference type="Gene3D" id="3.30.65.10">
    <property type="entry name" value="Bacterial Topoisomerase I, domain 1"/>
    <property type="match status" value="1"/>
</dbReference>
<evidence type="ECO:0000256" key="3">
    <source>
        <dbReference type="ARBA" id="ARBA00022723"/>
    </source>
</evidence>
<gene>
    <name evidence="10" type="primary">topA</name>
    <name evidence="14" type="ORF">N825_03750</name>
</gene>
<evidence type="ECO:0000256" key="10">
    <source>
        <dbReference type="HAMAP-Rule" id="MF_00952"/>
    </source>
</evidence>
<feature type="site" description="Interaction with DNA" evidence="10">
    <location>
        <position position="144"/>
    </location>
</feature>
<evidence type="ECO:0000259" key="13">
    <source>
        <dbReference type="PROSITE" id="PS52039"/>
    </source>
</evidence>
<keyword evidence="7 10" id="KW-0799">Topoisomerase</keyword>
<keyword evidence="9 10" id="KW-0413">Isomerase</keyword>
<dbReference type="Gene3D" id="3.40.50.140">
    <property type="match status" value="1"/>
</dbReference>
<feature type="compositionally biased region" description="Low complexity" evidence="11">
    <location>
        <begin position="931"/>
        <end position="948"/>
    </location>
</feature>
<dbReference type="SMART" id="SM00493">
    <property type="entry name" value="TOPRIM"/>
    <property type="match status" value="1"/>
</dbReference>
<comment type="subunit">
    <text evidence="10">Monomer.</text>
</comment>
<dbReference type="InterPro" id="IPR003602">
    <property type="entry name" value="Topo_IA_DNA-bd_dom"/>
</dbReference>
<feature type="active site" description="O-(5'-phospho-DNA)-tyrosine intermediate" evidence="10">
    <location>
        <position position="306"/>
    </location>
</feature>
<evidence type="ECO:0000313" key="14">
    <source>
        <dbReference type="EMBL" id="EWY40092.1"/>
    </source>
</evidence>
<dbReference type="AlphaFoldDB" id="W9H5V3"/>
<dbReference type="Gene3D" id="1.10.460.10">
    <property type="entry name" value="Topoisomerase I, domain 2"/>
    <property type="match status" value="1"/>
</dbReference>
<dbReference type="Gene3D" id="2.70.20.10">
    <property type="entry name" value="Topoisomerase I, domain 3"/>
    <property type="match status" value="1"/>
</dbReference>
<evidence type="ECO:0000256" key="7">
    <source>
        <dbReference type="ARBA" id="ARBA00023029"/>
    </source>
</evidence>
<organism evidence="14 15">
    <name type="scientific">Skermanella stibiiresistens SB22</name>
    <dbReference type="NCBI Taxonomy" id="1385369"/>
    <lineage>
        <taxon>Bacteria</taxon>
        <taxon>Pseudomonadati</taxon>
        <taxon>Pseudomonadota</taxon>
        <taxon>Alphaproteobacteria</taxon>
        <taxon>Rhodospirillales</taxon>
        <taxon>Azospirillaceae</taxon>
        <taxon>Skermanella</taxon>
    </lineage>
</organism>
<dbReference type="InterPro" id="IPR000380">
    <property type="entry name" value="Topo_IA"/>
</dbReference>
<dbReference type="PROSITE" id="PS00396">
    <property type="entry name" value="TOPO_IA_1"/>
    <property type="match status" value="1"/>
</dbReference>
<dbReference type="InterPro" id="IPR013824">
    <property type="entry name" value="Topo_IA_cen_sub1"/>
</dbReference>
<keyword evidence="6" id="KW-0460">Magnesium</keyword>
<feature type="site" description="Interaction with DNA" evidence="10">
    <location>
        <position position="145"/>
    </location>
</feature>
<dbReference type="EC" id="5.6.2.1" evidence="10"/>
<dbReference type="PATRIC" id="fig|1385369.3.peg.2989"/>
<keyword evidence="15" id="KW-1185">Reference proteome</keyword>
<dbReference type="STRING" id="1385369.N825_03750"/>
<evidence type="ECO:0000256" key="8">
    <source>
        <dbReference type="ARBA" id="ARBA00023125"/>
    </source>
</evidence>
<dbReference type="EMBL" id="AVFL01000009">
    <property type="protein sequence ID" value="EWY40092.1"/>
    <property type="molecule type" value="Genomic_DNA"/>
</dbReference>
<name>W9H5V3_9PROT</name>
<dbReference type="InterPro" id="IPR005733">
    <property type="entry name" value="TopoI_bac-type"/>
</dbReference>
<dbReference type="Proteomes" id="UP000019486">
    <property type="component" value="Unassembled WGS sequence"/>
</dbReference>
<evidence type="ECO:0000313" key="15">
    <source>
        <dbReference type="Proteomes" id="UP000019486"/>
    </source>
</evidence>
<dbReference type="GO" id="GO:0005694">
    <property type="term" value="C:chromosome"/>
    <property type="evidence" value="ECO:0007669"/>
    <property type="project" value="InterPro"/>
</dbReference>
<dbReference type="PANTHER" id="PTHR42785:SF1">
    <property type="entry name" value="DNA TOPOISOMERASE"/>
    <property type="match status" value="1"/>
</dbReference>
<feature type="domain" description="Topo IA-type catalytic" evidence="13">
    <location>
        <begin position="134"/>
        <end position="576"/>
    </location>
</feature>
<feature type="site" description="Interaction with DNA" evidence="10">
    <location>
        <position position="160"/>
    </location>
</feature>
<reference evidence="14 15" key="1">
    <citation type="submission" date="2013-08" db="EMBL/GenBank/DDBJ databases">
        <title>The genome sequence of Skermanella stibiiresistens.</title>
        <authorList>
            <person name="Zhu W."/>
            <person name="Wang G."/>
        </authorList>
    </citation>
    <scope>NUCLEOTIDE SEQUENCE [LARGE SCALE GENOMIC DNA]</scope>
    <source>
        <strain evidence="14 15">SB22</strain>
    </source>
</reference>
<sequence>MSGSNLVIVESPAKAKTINKYLGPDFTVLASFGHIRDLPPKDGSVRPEEDFAMSWELGDRSKKHVDEISRAIRGVDHVFLATDPDREGEAIAWHVQEVLREAKLLDKVDVRRVTFNEITKGAVLEAMQRPRELNQELIEAYLARRALDYLVGFTLSPVLWRKLPGSRSAGRVQSVALRLICEREAEIEVFRPQEYWSIEIAFQTAEGAVVKARLTQLDGKRLDKFALGEAGAANAVVDRLKPLSYAVHSVEHKQVKRNPYPPFTTSTLQQEASRKLGMGATRTMRVAQKLYEGIDIGGETVGLITYMRTDGVQLSNDAIGQVRELIGSQYGAEYVPGAARIYKSTAKNAQEAHEAIRPTDLTRRPEQVAGTLDRDELRLYELIWKRTVASQMESAVLDQVAVDIASADGKAMLRATGSVVLFDGFLRVYQEERDDSVDEKAGAEDEADARLPPVKEGDGMKRGEVDAEQHFTQPPPRYTEASLVKKLEELGIGRPSTYASIMQVLQDREYVELDKRRFVPQDRGRLVTAFLSSFFERYVEYNFTADLEAKLDDVSGGLLDWKTVLRDFWKSFSAAIEGTKDLTITQVIDELDKDLGPHFFPNTTKDGPDPRVCPSCGAGRLGLKLSRNGAFIGCSNYPECRYTRSLAVATGGEEADALADGPRELGLDPETGLPVSVRRGPYGAYVQLGPKPEAAAPPVEVAAPAPEPEAEAGKGAKAKKPKAKAKPKAEVEKPKRVSLPKGMGPTEIDLETALKLLALPRDVGPHPETKDMITAGIGRFGPYLKLGPTYKSLAPDDDVLSIGLNRAVVLLAEAKKGPAQVPGRAMGDHPRDGKPVSLNNGRFGPYVKHGKVMASLPKAMVEHADTLTMQQAVELLDAKIAKDGGKVPAAKAPKAKAAKATAADGKAEVAEEAAAKKPTAAKAAPKKAPGKKPAAASKTAAPKTAASKPKARAVASGD</sequence>
<dbReference type="InterPro" id="IPR023406">
    <property type="entry name" value="Topo_IA_AS"/>
</dbReference>
<comment type="catalytic activity">
    <reaction evidence="1 10">
        <text>ATP-independent breakage of single-stranded DNA, followed by passage and rejoining.</text>
        <dbReference type="EC" id="5.6.2.1"/>
    </reaction>
</comment>
<dbReference type="GO" id="GO:0008270">
    <property type="term" value="F:zinc ion binding"/>
    <property type="evidence" value="ECO:0007669"/>
    <property type="project" value="UniProtKB-KW"/>
</dbReference>
<dbReference type="OrthoDB" id="9804262at2"/>
<feature type="compositionally biased region" description="Basic residues" evidence="11">
    <location>
        <begin position="716"/>
        <end position="726"/>
    </location>
</feature>
<dbReference type="GO" id="GO:0003677">
    <property type="term" value="F:DNA binding"/>
    <property type="evidence" value="ECO:0007669"/>
    <property type="project" value="UniProtKB-KW"/>
</dbReference>
<dbReference type="PROSITE" id="PS52039">
    <property type="entry name" value="TOPO_IA_2"/>
    <property type="match status" value="1"/>
</dbReference>
<dbReference type="InterPro" id="IPR028612">
    <property type="entry name" value="Topoisom_1_IA"/>
</dbReference>
<evidence type="ECO:0000256" key="1">
    <source>
        <dbReference type="ARBA" id="ARBA00000213"/>
    </source>
</evidence>
<dbReference type="PROSITE" id="PS50880">
    <property type="entry name" value="TOPRIM"/>
    <property type="match status" value="1"/>
</dbReference>
<dbReference type="Gene3D" id="1.10.290.10">
    <property type="entry name" value="Topoisomerase I, domain 4"/>
    <property type="match status" value="1"/>
</dbReference>